<dbReference type="EMBL" id="UYSL01020685">
    <property type="protein sequence ID" value="VDL75746.1"/>
    <property type="molecule type" value="Genomic_DNA"/>
</dbReference>
<keyword evidence="2" id="KW-1185">Reference proteome</keyword>
<accession>A0A0N4Y7L6</accession>
<dbReference type="WBParaSite" id="NBR_0001215601-mRNA-1">
    <property type="protein sequence ID" value="NBR_0001215601-mRNA-1"/>
    <property type="gene ID" value="NBR_0001215601"/>
</dbReference>
<evidence type="ECO:0000313" key="1">
    <source>
        <dbReference type="EMBL" id="VDL75746.1"/>
    </source>
</evidence>
<dbReference type="Proteomes" id="UP000271162">
    <property type="component" value="Unassembled WGS sequence"/>
</dbReference>
<evidence type="ECO:0000313" key="3">
    <source>
        <dbReference type="WBParaSite" id="NBR_0001215601-mRNA-1"/>
    </source>
</evidence>
<organism evidence="3">
    <name type="scientific">Nippostrongylus brasiliensis</name>
    <name type="common">Rat hookworm</name>
    <dbReference type="NCBI Taxonomy" id="27835"/>
    <lineage>
        <taxon>Eukaryota</taxon>
        <taxon>Metazoa</taxon>
        <taxon>Ecdysozoa</taxon>
        <taxon>Nematoda</taxon>
        <taxon>Chromadorea</taxon>
        <taxon>Rhabditida</taxon>
        <taxon>Rhabditina</taxon>
        <taxon>Rhabditomorpha</taxon>
        <taxon>Strongyloidea</taxon>
        <taxon>Heligmosomidae</taxon>
        <taxon>Nippostrongylus</taxon>
    </lineage>
</organism>
<name>A0A0N4Y7L6_NIPBR</name>
<protein>
    <submittedName>
        <fullName evidence="1 3">Uncharacterized protein</fullName>
    </submittedName>
</protein>
<sequence>MYTVQAIINDSNKIDNSRSSNIHNNIRSSNIHNNSWSSDINNNGRSSPSIIYGNNNIECCSKFRNYKWWYCCHEILSGCKSAYGARQFIDGFYFIDEYNHFHTQHSSSG</sequence>
<gene>
    <name evidence="1" type="ORF">NBR_LOCUS12157</name>
</gene>
<dbReference type="AlphaFoldDB" id="A0A0N4Y7L6"/>
<reference evidence="1 2" key="2">
    <citation type="submission" date="2018-11" db="EMBL/GenBank/DDBJ databases">
        <authorList>
            <consortium name="Pathogen Informatics"/>
        </authorList>
    </citation>
    <scope>NUCLEOTIDE SEQUENCE [LARGE SCALE GENOMIC DNA]</scope>
</reference>
<proteinExistence type="predicted"/>
<reference evidence="3" key="1">
    <citation type="submission" date="2017-02" db="UniProtKB">
        <authorList>
            <consortium name="WormBaseParasite"/>
        </authorList>
    </citation>
    <scope>IDENTIFICATION</scope>
</reference>
<evidence type="ECO:0000313" key="2">
    <source>
        <dbReference type="Proteomes" id="UP000271162"/>
    </source>
</evidence>